<evidence type="ECO:0000313" key="2">
    <source>
        <dbReference type="RefSeq" id="XP_033463843.1"/>
    </source>
</evidence>
<keyword evidence="1" id="KW-1185">Reference proteome</keyword>
<reference evidence="2" key="1">
    <citation type="submission" date="2020-01" db="EMBL/GenBank/DDBJ databases">
        <authorList>
            <consortium name="DOE Joint Genome Institute"/>
            <person name="Haridas S."/>
            <person name="Albert R."/>
            <person name="Binder M."/>
            <person name="Bloem J."/>
            <person name="Labutti K."/>
            <person name="Salamov A."/>
            <person name="Andreopoulos B."/>
            <person name="Baker S.E."/>
            <person name="Barry K."/>
            <person name="Bills G."/>
            <person name="Bluhm B.H."/>
            <person name="Cannon C."/>
            <person name="Castanera R."/>
            <person name="Culley D.E."/>
            <person name="Daum C."/>
            <person name="Ezra D."/>
            <person name="Gonzalez J.B."/>
            <person name="Henrissat B."/>
            <person name="Kuo A."/>
            <person name="Liang C."/>
            <person name="Lipzen A."/>
            <person name="Lutzoni F."/>
            <person name="Magnuson J."/>
            <person name="Mondo S."/>
            <person name="Nolan M."/>
            <person name="Ohm R."/>
            <person name="Pangilinan J."/>
            <person name="Park H.-J."/>
            <person name="Ramirez L."/>
            <person name="Alfaro M."/>
            <person name="Sun H."/>
            <person name="Tritt A."/>
            <person name="Yoshinaga Y."/>
            <person name="Zwiers L.-H."/>
            <person name="Turgeon B.G."/>
            <person name="Goodwin S.B."/>
            <person name="Spatafora J.W."/>
            <person name="Crous P.W."/>
            <person name="Grigoriev I.V."/>
        </authorList>
    </citation>
    <scope>NUCLEOTIDE SEQUENCE</scope>
    <source>
        <strain evidence="2">CBS 342.82</strain>
    </source>
</reference>
<dbReference type="RefSeq" id="XP_033463843.1">
    <property type="nucleotide sequence ID" value="XM_033599005.1"/>
</dbReference>
<name>A0A6J3MIR8_9PEZI</name>
<organism evidence="2">
    <name type="scientific">Dissoconium aciculare CBS 342.82</name>
    <dbReference type="NCBI Taxonomy" id="1314786"/>
    <lineage>
        <taxon>Eukaryota</taxon>
        <taxon>Fungi</taxon>
        <taxon>Dikarya</taxon>
        <taxon>Ascomycota</taxon>
        <taxon>Pezizomycotina</taxon>
        <taxon>Dothideomycetes</taxon>
        <taxon>Dothideomycetidae</taxon>
        <taxon>Mycosphaerellales</taxon>
        <taxon>Dissoconiaceae</taxon>
        <taxon>Dissoconium</taxon>
    </lineage>
</organism>
<protein>
    <recommendedName>
        <fullName evidence="3">F-box domain-containing protein</fullName>
    </recommendedName>
</protein>
<dbReference type="Proteomes" id="UP000504637">
    <property type="component" value="Unplaced"/>
</dbReference>
<dbReference type="AlphaFoldDB" id="A0A6J3MIR8"/>
<evidence type="ECO:0008006" key="3">
    <source>
        <dbReference type="Google" id="ProtNLM"/>
    </source>
</evidence>
<reference evidence="2" key="2">
    <citation type="submission" date="2020-04" db="EMBL/GenBank/DDBJ databases">
        <authorList>
            <consortium name="NCBI Genome Project"/>
        </authorList>
    </citation>
    <scope>NUCLEOTIDE SEQUENCE</scope>
    <source>
        <strain evidence="2">CBS 342.82</strain>
    </source>
</reference>
<dbReference type="GeneID" id="54356804"/>
<proteinExistence type="predicted"/>
<evidence type="ECO:0000313" key="1">
    <source>
        <dbReference type="Proteomes" id="UP000504637"/>
    </source>
</evidence>
<accession>A0A6J3MIR8</accession>
<gene>
    <name evidence="2" type="ORF">K489DRAFT_125875</name>
</gene>
<reference evidence="2" key="3">
    <citation type="submission" date="2025-08" db="UniProtKB">
        <authorList>
            <consortium name="RefSeq"/>
        </authorList>
    </citation>
    <scope>IDENTIFICATION</scope>
    <source>
        <strain evidence="2">CBS 342.82</strain>
    </source>
</reference>
<sequence length="238" mass="26971">MARSKDLPIELLTMIYCQCHDIKSVLHLSSTCRELLLIWHSNAPSITCAIFAFSPQILTGHIRLSELEASTPEDAPQTAHEEDNCDVAVAVRKHLSSLGRWAFVVADIRDSSRTCASWLNTYPNRIEIEPAQDFDRIFLLLRRLAVGHEHTSSLTAAYASVRDFLPDDYARFYILTTVVKIWFSRVRDDWKRLGFADPRFGDGMGDHNPHPHARIRARLSPPVVIRPRRVPAGTFLAA</sequence>